<protein>
    <submittedName>
        <fullName evidence="3">DUF4231 domain-containing protein</fullName>
    </submittedName>
</protein>
<name>A0ABU7PL46_9ACTN</name>
<feature type="transmembrane region" description="Helical" evidence="2">
    <location>
        <begin position="30"/>
        <end position="52"/>
    </location>
</feature>
<evidence type="ECO:0000256" key="1">
    <source>
        <dbReference type="SAM" id="MobiDB-lite"/>
    </source>
</evidence>
<keyword evidence="2" id="KW-0472">Membrane</keyword>
<sequence>MQFPECDRIVRRFLVTHHHRSRRLARGFGFWFRLFGCVEVVLGVTFPLLFLYPQTQNAVALQATFSVVIAVCTALGTFFGWRENWGTYRGQNVFLSRVLGEWELELITIIHGSQSPREKKRHALEITKATLASLFDALSQEHESYFAGVGSALEIRTSLGRRRHGPDEVGGPDGPDGPDGRSDPSAPDGPDSPDAPDAPDDPEAVRAPDGPAPVGA</sequence>
<keyword evidence="4" id="KW-1185">Reference proteome</keyword>
<evidence type="ECO:0000313" key="3">
    <source>
        <dbReference type="EMBL" id="MEE4545782.1"/>
    </source>
</evidence>
<proteinExistence type="predicted"/>
<evidence type="ECO:0000256" key="2">
    <source>
        <dbReference type="SAM" id="Phobius"/>
    </source>
</evidence>
<dbReference type="Pfam" id="PF14015">
    <property type="entry name" value="DUF4231"/>
    <property type="match status" value="1"/>
</dbReference>
<feature type="transmembrane region" description="Helical" evidence="2">
    <location>
        <begin position="58"/>
        <end position="81"/>
    </location>
</feature>
<comment type="caution">
    <text evidence="3">The sequence shown here is derived from an EMBL/GenBank/DDBJ whole genome shotgun (WGS) entry which is preliminary data.</text>
</comment>
<feature type="region of interest" description="Disordered" evidence="1">
    <location>
        <begin position="159"/>
        <end position="216"/>
    </location>
</feature>
<dbReference type="InterPro" id="IPR025325">
    <property type="entry name" value="DUF4231"/>
</dbReference>
<accession>A0ABU7PL46</accession>
<reference evidence="3 4" key="1">
    <citation type="submission" date="2023-12" db="EMBL/GenBank/DDBJ databases">
        <title>Streptomyces sp. V4-01.</title>
        <authorList>
            <person name="Somphong A."/>
            <person name="Phongsopitanun W."/>
        </authorList>
    </citation>
    <scope>NUCLEOTIDE SEQUENCE [LARGE SCALE GENOMIC DNA]</scope>
    <source>
        <strain evidence="3 4">V4-01</strain>
    </source>
</reference>
<gene>
    <name evidence="3" type="ORF">V2S66_27910</name>
</gene>
<organism evidence="3 4">
    <name type="scientific">Actinacidiphila polyblastidii</name>
    <dbReference type="NCBI Taxonomy" id="3110430"/>
    <lineage>
        <taxon>Bacteria</taxon>
        <taxon>Bacillati</taxon>
        <taxon>Actinomycetota</taxon>
        <taxon>Actinomycetes</taxon>
        <taxon>Kitasatosporales</taxon>
        <taxon>Streptomycetaceae</taxon>
        <taxon>Actinacidiphila</taxon>
    </lineage>
</organism>
<dbReference type="Proteomes" id="UP001344658">
    <property type="component" value="Unassembled WGS sequence"/>
</dbReference>
<keyword evidence="2" id="KW-1133">Transmembrane helix</keyword>
<keyword evidence="2" id="KW-0812">Transmembrane</keyword>
<dbReference type="EMBL" id="JAZEWV010000034">
    <property type="protein sequence ID" value="MEE4545782.1"/>
    <property type="molecule type" value="Genomic_DNA"/>
</dbReference>
<dbReference type="RefSeq" id="WP_330799487.1">
    <property type="nucleotide sequence ID" value="NZ_JAZEWV010000034.1"/>
</dbReference>
<evidence type="ECO:0000313" key="4">
    <source>
        <dbReference type="Proteomes" id="UP001344658"/>
    </source>
</evidence>